<protein>
    <recommendedName>
        <fullName evidence="3">Thioesterase domain-containing protein</fullName>
    </recommendedName>
</protein>
<keyword evidence="2" id="KW-0378">Hydrolase</keyword>
<dbReference type="PANTHER" id="PTHR21660">
    <property type="entry name" value="THIOESTERASE SUPERFAMILY MEMBER-RELATED"/>
    <property type="match status" value="1"/>
</dbReference>
<dbReference type="PANTHER" id="PTHR21660:SF1">
    <property type="entry name" value="ACYL-COENZYME A THIOESTERASE 13"/>
    <property type="match status" value="1"/>
</dbReference>
<dbReference type="CDD" id="cd03443">
    <property type="entry name" value="PaaI_thioesterase"/>
    <property type="match status" value="1"/>
</dbReference>
<evidence type="ECO:0000313" key="4">
    <source>
        <dbReference type="EMBL" id="UYP45036.1"/>
    </source>
</evidence>
<dbReference type="NCBIfam" id="TIGR00369">
    <property type="entry name" value="unchar_dom_1"/>
    <property type="match status" value="1"/>
</dbReference>
<accession>A0ABY6HNN6</accession>
<dbReference type="Pfam" id="PF03061">
    <property type="entry name" value="4HBT"/>
    <property type="match status" value="1"/>
</dbReference>
<evidence type="ECO:0000313" key="5">
    <source>
        <dbReference type="Proteomes" id="UP001208689"/>
    </source>
</evidence>
<evidence type="ECO:0000256" key="1">
    <source>
        <dbReference type="ARBA" id="ARBA00008324"/>
    </source>
</evidence>
<evidence type="ECO:0000256" key="2">
    <source>
        <dbReference type="ARBA" id="ARBA00022801"/>
    </source>
</evidence>
<sequence length="149" mass="16555">MEKWTEKIQLYQNIVETTQIHGPISKLIGMKFVHVEKGKTKFELTPNENHYNRGGSVQGGVLCTMADASMGFAFGSTVDIDQEFTTIEMKINFIRPVFINQTLLAIGKVVHRGKRTGVGESTIYFKKEFELTGDAAKPVAKASCSLIIL</sequence>
<gene>
    <name evidence="4" type="ORF">NEF87_001321</name>
</gene>
<dbReference type="EMBL" id="CP104013">
    <property type="protein sequence ID" value="UYP45036.1"/>
    <property type="molecule type" value="Genomic_DNA"/>
</dbReference>
<dbReference type="Proteomes" id="UP001208689">
    <property type="component" value="Chromosome"/>
</dbReference>
<dbReference type="InterPro" id="IPR006683">
    <property type="entry name" value="Thioestr_dom"/>
</dbReference>
<dbReference type="InterPro" id="IPR039298">
    <property type="entry name" value="ACOT13"/>
</dbReference>
<name>A0ABY6HNN6_9ARCH</name>
<dbReference type="InterPro" id="IPR003736">
    <property type="entry name" value="PAAI_dom"/>
</dbReference>
<organism evidence="4 5">
    <name type="scientific">Candidatus Lokiarchaeum ossiferum</name>
    <dbReference type="NCBI Taxonomy" id="2951803"/>
    <lineage>
        <taxon>Archaea</taxon>
        <taxon>Promethearchaeati</taxon>
        <taxon>Promethearchaeota</taxon>
        <taxon>Promethearchaeia</taxon>
        <taxon>Promethearchaeales</taxon>
        <taxon>Promethearchaeaceae</taxon>
        <taxon>Candidatus Lokiarchaeum</taxon>
    </lineage>
</organism>
<evidence type="ECO:0000259" key="3">
    <source>
        <dbReference type="Pfam" id="PF03061"/>
    </source>
</evidence>
<keyword evidence="5" id="KW-1185">Reference proteome</keyword>
<reference evidence="4" key="1">
    <citation type="submission" date="2022-09" db="EMBL/GenBank/DDBJ databases">
        <title>Actin cytoskeleton and complex cell architecture in an #Asgard archaeon.</title>
        <authorList>
            <person name="Ponce Toledo R.I."/>
            <person name="Schleper C."/>
            <person name="Rodrigues Oliveira T."/>
            <person name="Wollweber F."/>
            <person name="Xu J."/>
            <person name="Rittmann S."/>
            <person name="Klingl A."/>
            <person name="Pilhofer M."/>
        </authorList>
    </citation>
    <scope>NUCLEOTIDE SEQUENCE</scope>
    <source>
        <strain evidence="4">B-35</strain>
    </source>
</reference>
<dbReference type="Gene3D" id="3.10.129.10">
    <property type="entry name" value="Hotdog Thioesterase"/>
    <property type="match status" value="1"/>
</dbReference>
<feature type="domain" description="Thioesterase" evidence="3">
    <location>
        <begin position="55"/>
        <end position="124"/>
    </location>
</feature>
<dbReference type="InterPro" id="IPR029069">
    <property type="entry name" value="HotDog_dom_sf"/>
</dbReference>
<proteinExistence type="inferred from homology"/>
<dbReference type="SUPFAM" id="SSF54637">
    <property type="entry name" value="Thioesterase/thiol ester dehydrase-isomerase"/>
    <property type="match status" value="1"/>
</dbReference>
<comment type="similarity">
    <text evidence="1">Belongs to the thioesterase PaaI family.</text>
</comment>